<evidence type="ECO:0000313" key="1">
    <source>
        <dbReference type="EMBL" id="OAX79204.1"/>
    </source>
</evidence>
<dbReference type="AlphaFoldDB" id="A0A1B7NQV2"/>
<dbReference type="InterPro" id="IPR051130">
    <property type="entry name" value="Mito_struct-func_regulator"/>
</dbReference>
<dbReference type="EMBL" id="LGUA01001115">
    <property type="protein sequence ID" value="OAX79204.1"/>
    <property type="molecule type" value="Genomic_DNA"/>
</dbReference>
<gene>
    <name evidence="1" type="ORF">ACJ72_06477</name>
</gene>
<dbReference type="STRING" id="1658172.A0A1B7NQV2"/>
<protein>
    <submittedName>
        <fullName evidence="1">Uncharacterized protein</fullName>
    </submittedName>
</protein>
<evidence type="ECO:0000313" key="2">
    <source>
        <dbReference type="Proteomes" id="UP000091918"/>
    </source>
</evidence>
<dbReference type="InterPro" id="IPR005197">
    <property type="entry name" value="Glyco_hydro_71"/>
</dbReference>
<comment type="caution">
    <text evidence="1">The sequence shown here is derived from an EMBL/GenBank/DDBJ whole genome shotgun (WGS) entry which is preliminary data.</text>
</comment>
<proteinExistence type="predicted"/>
<dbReference type="Gene3D" id="3.20.20.80">
    <property type="entry name" value="Glycosidases"/>
    <property type="match status" value="1"/>
</dbReference>
<name>A0A1B7NQV2_9EURO</name>
<dbReference type="Proteomes" id="UP000091918">
    <property type="component" value="Unassembled WGS sequence"/>
</dbReference>
<keyword evidence="2" id="KW-1185">Reference proteome</keyword>
<reference evidence="1 2" key="1">
    <citation type="submission" date="2015-07" db="EMBL/GenBank/DDBJ databases">
        <title>Emmonsia species relationships and genome sequence.</title>
        <authorList>
            <person name="Cuomo C.A."/>
            <person name="Schwartz I.S."/>
            <person name="Kenyon C."/>
            <person name="de Hoog G.S."/>
            <person name="Govender N.P."/>
            <person name="Botha A."/>
            <person name="Moreno L."/>
            <person name="de Vries M."/>
            <person name="Munoz J.F."/>
            <person name="Stielow J.B."/>
        </authorList>
    </citation>
    <scope>NUCLEOTIDE SEQUENCE [LARGE SCALE GENOMIC DNA]</scope>
    <source>
        <strain evidence="1 2">CBS 136260</strain>
    </source>
</reference>
<dbReference type="OrthoDB" id="1046782at2759"/>
<dbReference type="Pfam" id="PF03659">
    <property type="entry name" value="Glyco_hydro_71"/>
    <property type="match status" value="1"/>
</dbReference>
<accession>A0A1B7NQV2</accession>
<dbReference type="PANTHER" id="PTHR43173:SF33">
    <property type="entry name" value="ASCUS WALL ENDO-1,3-ALPHA-GLUCANASE-RELATED"/>
    <property type="match status" value="1"/>
</dbReference>
<dbReference type="GO" id="GO:0051118">
    <property type="term" value="F:glucan endo-1,3-alpha-glucosidase activity"/>
    <property type="evidence" value="ECO:0007669"/>
    <property type="project" value="InterPro"/>
</dbReference>
<dbReference type="PANTHER" id="PTHR43173">
    <property type="entry name" value="ABC1 FAMILY PROTEIN"/>
    <property type="match status" value="1"/>
</dbReference>
<organism evidence="1 2">
    <name type="scientific">Emergomyces africanus</name>
    <dbReference type="NCBI Taxonomy" id="1955775"/>
    <lineage>
        <taxon>Eukaryota</taxon>
        <taxon>Fungi</taxon>
        <taxon>Dikarya</taxon>
        <taxon>Ascomycota</taxon>
        <taxon>Pezizomycotina</taxon>
        <taxon>Eurotiomycetes</taxon>
        <taxon>Eurotiomycetidae</taxon>
        <taxon>Onygenales</taxon>
        <taxon>Ajellomycetaceae</taxon>
        <taxon>Emergomyces</taxon>
    </lineage>
</organism>
<dbReference type="CDD" id="cd11577">
    <property type="entry name" value="GH71"/>
    <property type="match status" value="1"/>
</dbReference>
<sequence>MNLKHLLLLADTLAPMMKEPKRVFAHFMVGNAAAMTRDQWVTDINLAKEAHIDGFVMNIGPQDSYTDAVLRQAYDVATTLGEFTLFLSFDYLSAGPWPADRVINIINTYKNSPAQYKYYNKPLVTTFEGVNNINDWVRIKQATGCFFMPTWTSLGPYGLRRVMDTIDGATSWDAWPEGARSKTTDADVAFMSVLNDKPYMMPVSPWFYTNLPDWHKNWLWRGDDLWYDRWQQVIKLQPPFVEILTWNDYGESHYIGPIYEAGIPNGAARYVLGCPHDAWRVLLPAYIDAYKSNYQIRPGENASYTTSATTCHPTGSVPGRRILTDVITYWYKLNPSVPGDTGGTTGNDPGHGQQALSPGAVSQDKVFMSIQVEQPSNITVQIGQHPPSTLQAGFTGINHFSVPFENRTGEVKITVLRNGTEVVSTTGPPITKQRPDMLINWNAYVGSSLPLK</sequence>